<dbReference type="Proteomes" id="UP001157069">
    <property type="component" value="Unassembled WGS sequence"/>
</dbReference>
<evidence type="ECO:0000256" key="1">
    <source>
        <dbReference type="SAM" id="MobiDB-lite"/>
    </source>
</evidence>
<sequence>MHRDQEWDGDAAGFGISTAILVGDLLLGWADELFEEGLALLGSREAAQAARTEFFRMRTEVTVGQYLDVLEEHSWRSRPDSEALPARTASSSTSRPSTASRRRSRSAERSPTAPSRSSPPSAISACPWASRSNCATTCSACSEIPA</sequence>
<keyword evidence="3" id="KW-1185">Reference proteome</keyword>
<feature type="region of interest" description="Disordered" evidence="1">
    <location>
        <begin position="74"/>
        <end position="127"/>
    </location>
</feature>
<dbReference type="InterPro" id="IPR008949">
    <property type="entry name" value="Isoprenoid_synthase_dom_sf"/>
</dbReference>
<reference evidence="3" key="1">
    <citation type="journal article" date="2019" name="Int. J. Syst. Evol. Microbiol.">
        <title>The Global Catalogue of Microorganisms (GCM) 10K type strain sequencing project: providing services to taxonomists for standard genome sequencing and annotation.</title>
        <authorList>
            <consortium name="The Broad Institute Genomics Platform"/>
            <consortium name="The Broad Institute Genome Sequencing Center for Infectious Disease"/>
            <person name="Wu L."/>
            <person name="Ma J."/>
        </authorList>
    </citation>
    <scope>NUCLEOTIDE SEQUENCE [LARGE SCALE GENOMIC DNA]</scope>
    <source>
        <strain evidence="3">NBRC 108755</strain>
    </source>
</reference>
<feature type="compositionally biased region" description="Low complexity" evidence="1">
    <location>
        <begin position="85"/>
        <end position="99"/>
    </location>
</feature>
<accession>A0ABQ6JWZ0</accession>
<comment type="caution">
    <text evidence="2">The sequence shown here is derived from an EMBL/GenBank/DDBJ whole genome shotgun (WGS) entry which is preliminary data.</text>
</comment>
<name>A0ABQ6JWZ0_9MICO</name>
<protein>
    <submittedName>
        <fullName evidence="2">Uncharacterized protein</fullName>
    </submittedName>
</protein>
<proteinExistence type="predicted"/>
<gene>
    <name evidence="2" type="ORF">GCM10025869_32820</name>
</gene>
<organism evidence="2 3">
    <name type="scientific">Homoserinibacter gongjuensis</name>
    <dbReference type="NCBI Taxonomy" id="1162968"/>
    <lineage>
        <taxon>Bacteria</taxon>
        <taxon>Bacillati</taxon>
        <taxon>Actinomycetota</taxon>
        <taxon>Actinomycetes</taxon>
        <taxon>Micrococcales</taxon>
        <taxon>Microbacteriaceae</taxon>
        <taxon>Homoserinibacter</taxon>
    </lineage>
</organism>
<dbReference type="SUPFAM" id="SSF48576">
    <property type="entry name" value="Terpenoid synthases"/>
    <property type="match status" value="1"/>
</dbReference>
<evidence type="ECO:0000313" key="3">
    <source>
        <dbReference type="Proteomes" id="UP001157069"/>
    </source>
</evidence>
<dbReference type="Gene3D" id="1.10.600.10">
    <property type="entry name" value="Farnesyl Diphosphate Synthase"/>
    <property type="match status" value="1"/>
</dbReference>
<feature type="compositionally biased region" description="Low complexity" evidence="1">
    <location>
        <begin position="109"/>
        <end position="127"/>
    </location>
</feature>
<evidence type="ECO:0000313" key="2">
    <source>
        <dbReference type="EMBL" id="GMA92753.1"/>
    </source>
</evidence>
<dbReference type="EMBL" id="BSVA01000001">
    <property type="protein sequence ID" value="GMA92753.1"/>
    <property type="molecule type" value="Genomic_DNA"/>
</dbReference>